<reference evidence="1 2" key="1">
    <citation type="submission" date="2018-01" db="EMBL/GenBank/DDBJ databases">
        <title>Comparison of the Chinese Bamboo Partridge and Red Junglefowl genome sequences highlights the importance of demography in genome evolution.</title>
        <authorList>
            <person name="Tiley G.P."/>
            <person name="Kimball R.T."/>
            <person name="Braun E.L."/>
            <person name="Burleigh J.G."/>
        </authorList>
    </citation>
    <scope>NUCLEOTIDE SEQUENCE [LARGE SCALE GENOMIC DNA]</scope>
    <source>
        <strain evidence="1">RTK389</strain>
        <tissue evidence="1">Blood</tissue>
    </source>
</reference>
<keyword evidence="2" id="KW-1185">Reference proteome</keyword>
<dbReference type="Proteomes" id="UP000237246">
    <property type="component" value="Unassembled WGS sequence"/>
</dbReference>
<organism evidence="1 2">
    <name type="scientific">Bambusicola thoracicus</name>
    <name type="common">Chinese bamboo-partridge</name>
    <name type="synonym">Perdix thoracica</name>
    <dbReference type="NCBI Taxonomy" id="9083"/>
    <lineage>
        <taxon>Eukaryota</taxon>
        <taxon>Metazoa</taxon>
        <taxon>Chordata</taxon>
        <taxon>Craniata</taxon>
        <taxon>Vertebrata</taxon>
        <taxon>Euteleostomi</taxon>
        <taxon>Archelosauria</taxon>
        <taxon>Archosauria</taxon>
        <taxon>Dinosauria</taxon>
        <taxon>Saurischia</taxon>
        <taxon>Theropoda</taxon>
        <taxon>Coelurosauria</taxon>
        <taxon>Aves</taxon>
        <taxon>Neognathae</taxon>
        <taxon>Galloanserae</taxon>
        <taxon>Galliformes</taxon>
        <taxon>Phasianidae</taxon>
        <taxon>Perdicinae</taxon>
        <taxon>Bambusicola</taxon>
    </lineage>
</organism>
<protein>
    <submittedName>
        <fullName evidence="1">Uncharacterized protein</fullName>
    </submittedName>
</protein>
<evidence type="ECO:0000313" key="1">
    <source>
        <dbReference type="EMBL" id="POI21468.1"/>
    </source>
</evidence>
<name>A0A2P4SBH4_BAMTH</name>
<evidence type="ECO:0000313" key="2">
    <source>
        <dbReference type="Proteomes" id="UP000237246"/>
    </source>
</evidence>
<accession>A0A2P4SBH4</accession>
<comment type="caution">
    <text evidence="1">The sequence shown here is derived from an EMBL/GenBank/DDBJ whole genome shotgun (WGS) entry which is preliminary data.</text>
</comment>
<dbReference type="AlphaFoldDB" id="A0A2P4SBH4"/>
<proteinExistence type="predicted"/>
<dbReference type="EMBL" id="PPHD01069037">
    <property type="protein sequence ID" value="POI21468.1"/>
    <property type="molecule type" value="Genomic_DNA"/>
</dbReference>
<sequence>MPCSDTLPEVSATVSKDTDLRRKKHSLRLYLTMASHTAGNSPQLLTEEDLHHLLTIQFYVS</sequence>
<gene>
    <name evidence="1" type="ORF">CIB84_014785</name>
</gene>